<feature type="DNA-binding region" description="H-T-H motif" evidence="4">
    <location>
        <begin position="40"/>
        <end position="59"/>
    </location>
</feature>
<evidence type="ECO:0000256" key="2">
    <source>
        <dbReference type="ARBA" id="ARBA00023125"/>
    </source>
</evidence>
<dbReference type="STRING" id="560555.BST30_10005"/>
<dbReference type="EMBL" id="AP022590">
    <property type="protein sequence ID" value="BBY39766.1"/>
    <property type="molecule type" value="Genomic_DNA"/>
</dbReference>
<evidence type="ECO:0000313" key="7">
    <source>
        <dbReference type="EMBL" id="ORB06735.1"/>
    </source>
</evidence>
<proteinExistence type="predicted"/>
<reference evidence="6" key="3">
    <citation type="submission" date="2020-02" db="EMBL/GenBank/DDBJ databases">
        <authorList>
            <person name="Matsumoto Y."/>
            <person name="Motooka D."/>
            <person name="Nakamura S."/>
        </authorList>
    </citation>
    <scope>NUCLEOTIDE SEQUENCE</scope>
    <source>
        <strain evidence="6">JCM 18113</strain>
    </source>
</reference>
<dbReference type="RefSeq" id="WP_083094712.1">
    <property type="nucleotide sequence ID" value="NZ_AP022590.1"/>
</dbReference>
<dbReference type="Gene3D" id="1.10.357.10">
    <property type="entry name" value="Tetracycline Repressor, domain 2"/>
    <property type="match status" value="1"/>
</dbReference>
<dbReference type="InterPro" id="IPR001647">
    <property type="entry name" value="HTH_TetR"/>
</dbReference>
<dbReference type="GO" id="GO:0003700">
    <property type="term" value="F:DNA-binding transcription factor activity"/>
    <property type="evidence" value="ECO:0007669"/>
    <property type="project" value="TreeGrafter"/>
</dbReference>
<dbReference type="SUPFAM" id="SSF46689">
    <property type="entry name" value="Homeodomain-like"/>
    <property type="match status" value="1"/>
</dbReference>
<dbReference type="InterPro" id="IPR009057">
    <property type="entry name" value="Homeodomain-like_sf"/>
</dbReference>
<evidence type="ECO:0000256" key="4">
    <source>
        <dbReference type="PROSITE-ProRule" id="PRU00335"/>
    </source>
</evidence>
<dbReference type="PRINTS" id="PR00455">
    <property type="entry name" value="HTHTETR"/>
</dbReference>
<dbReference type="Proteomes" id="UP000192760">
    <property type="component" value="Unassembled WGS sequence"/>
</dbReference>
<feature type="domain" description="HTH tetR-type" evidence="5">
    <location>
        <begin position="17"/>
        <end position="77"/>
    </location>
</feature>
<dbReference type="Proteomes" id="UP000465812">
    <property type="component" value="Chromosome"/>
</dbReference>
<dbReference type="InterPro" id="IPR050109">
    <property type="entry name" value="HTH-type_TetR-like_transc_reg"/>
</dbReference>
<name>A0A1X0FYT7_MYCNT</name>
<reference evidence="6 9" key="2">
    <citation type="journal article" date="2019" name="Emerg. Microbes Infect.">
        <title>Comprehensive subspecies identification of 175 nontuberculous mycobacteria species based on 7547 genomic profiles.</title>
        <authorList>
            <person name="Matsumoto Y."/>
            <person name="Kinjo T."/>
            <person name="Motooka D."/>
            <person name="Nabeya D."/>
            <person name="Jung N."/>
            <person name="Uechi K."/>
            <person name="Horii T."/>
            <person name="Iida T."/>
            <person name="Fujita J."/>
            <person name="Nakamura S."/>
        </authorList>
    </citation>
    <scope>NUCLEOTIDE SEQUENCE [LARGE SCALE GENOMIC DNA]</scope>
    <source>
        <strain evidence="6 9">JCM 18113</strain>
    </source>
</reference>
<protein>
    <submittedName>
        <fullName evidence="7">TetR family transcriptional regulator</fullName>
    </submittedName>
</protein>
<accession>A0A1X0FYT7</accession>
<dbReference type="Pfam" id="PF00440">
    <property type="entry name" value="TetR_N"/>
    <property type="match status" value="1"/>
</dbReference>
<evidence type="ECO:0000313" key="8">
    <source>
        <dbReference type="Proteomes" id="UP000192760"/>
    </source>
</evidence>
<reference evidence="7 8" key="1">
    <citation type="submission" date="2017-02" db="EMBL/GenBank/DDBJ databases">
        <title>The new phylogeny of genus Mycobacterium.</title>
        <authorList>
            <person name="Tortoli E."/>
            <person name="Trovato A."/>
            <person name="Cirillo D.M."/>
        </authorList>
    </citation>
    <scope>NUCLEOTIDE SEQUENCE [LARGE SCALE GENOMIC DNA]</scope>
    <source>
        <strain evidence="7 8">DSM 45255</strain>
    </source>
</reference>
<keyword evidence="1" id="KW-0805">Transcription regulation</keyword>
<gene>
    <name evidence="7" type="ORF">BST30_10005</name>
    <name evidence="6" type="ORF">MMAN_39000</name>
</gene>
<evidence type="ECO:0000313" key="9">
    <source>
        <dbReference type="Proteomes" id="UP000465812"/>
    </source>
</evidence>
<keyword evidence="3" id="KW-0804">Transcription</keyword>
<dbReference type="PANTHER" id="PTHR30055:SF234">
    <property type="entry name" value="HTH-TYPE TRANSCRIPTIONAL REGULATOR BETI"/>
    <property type="match status" value="1"/>
</dbReference>
<dbReference type="EMBL" id="MVHW01000008">
    <property type="protein sequence ID" value="ORB06735.1"/>
    <property type="molecule type" value="Genomic_DNA"/>
</dbReference>
<dbReference type="PROSITE" id="PS50977">
    <property type="entry name" value="HTH_TETR_2"/>
    <property type="match status" value="1"/>
</dbReference>
<evidence type="ECO:0000256" key="3">
    <source>
        <dbReference type="ARBA" id="ARBA00023163"/>
    </source>
</evidence>
<dbReference type="AlphaFoldDB" id="A0A1X0FYT7"/>
<keyword evidence="2 4" id="KW-0238">DNA-binding</keyword>
<sequence length="217" mass="23451">MTVPSSQLGRPVGANGEETRRRIITATMRCVAEAGYSQASIREIARGAGMTSGSLYHYFPNKAELLKATVKEIEELVFPRLRAAATGGGDVVDRLEAVLDESDRLMGEYPYLAAFERAIRAESAAYLRSGDPNRTGFKPLRGIIKEIIEDARAQGALAADIDAAGTIDALYALTRGLTEQAANLTPRAYHATLGAAKQLIRGTLFAPDAKRQSARRR</sequence>
<dbReference type="GO" id="GO:0000976">
    <property type="term" value="F:transcription cis-regulatory region binding"/>
    <property type="evidence" value="ECO:0007669"/>
    <property type="project" value="TreeGrafter"/>
</dbReference>
<evidence type="ECO:0000259" key="5">
    <source>
        <dbReference type="PROSITE" id="PS50977"/>
    </source>
</evidence>
<dbReference type="InterPro" id="IPR036271">
    <property type="entry name" value="Tet_transcr_reg_TetR-rel_C_sf"/>
</dbReference>
<dbReference type="PANTHER" id="PTHR30055">
    <property type="entry name" value="HTH-TYPE TRANSCRIPTIONAL REGULATOR RUTR"/>
    <property type="match status" value="1"/>
</dbReference>
<evidence type="ECO:0000313" key="6">
    <source>
        <dbReference type="EMBL" id="BBY39766.1"/>
    </source>
</evidence>
<evidence type="ECO:0000256" key="1">
    <source>
        <dbReference type="ARBA" id="ARBA00023015"/>
    </source>
</evidence>
<organism evidence="7 8">
    <name type="scientific">Mycobacterium mantenii</name>
    <dbReference type="NCBI Taxonomy" id="560555"/>
    <lineage>
        <taxon>Bacteria</taxon>
        <taxon>Bacillati</taxon>
        <taxon>Actinomycetota</taxon>
        <taxon>Actinomycetes</taxon>
        <taxon>Mycobacteriales</taxon>
        <taxon>Mycobacteriaceae</taxon>
        <taxon>Mycobacterium</taxon>
        <taxon>Mycobacterium avium complex (MAC)</taxon>
    </lineage>
</organism>
<keyword evidence="9" id="KW-1185">Reference proteome</keyword>
<dbReference type="SUPFAM" id="SSF48498">
    <property type="entry name" value="Tetracyclin repressor-like, C-terminal domain"/>
    <property type="match status" value="1"/>
</dbReference>